<dbReference type="RefSeq" id="XP_730394.1">
    <property type="nucleotide sequence ID" value="XM_725301.1"/>
</dbReference>
<dbReference type="OMA" id="EVYVHKF"/>
<dbReference type="OrthoDB" id="10255285at2759"/>
<gene>
    <name evidence="5" type="ORF">PY17X_1364800</name>
    <name evidence="4" type="ORF">PYYM_1361200</name>
</gene>
<dbReference type="SMR" id="A0A077YAB7"/>
<dbReference type="PANTHER" id="PTHR15837">
    <property type="entry name" value="RAN GUANINE NUCLEOTIDE RELEASE FACTOR"/>
    <property type="match status" value="1"/>
</dbReference>
<dbReference type="VEuPathDB" id="PlasmoDB:PY17X_1364800"/>
<dbReference type="KEGG" id="pyo:PY17X_1364800"/>
<dbReference type="EMBL" id="LK934641">
    <property type="protein sequence ID" value="CDU20258.1"/>
    <property type="molecule type" value="Genomic_DNA"/>
</dbReference>
<evidence type="ECO:0000313" key="7">
    <source>
        <dbReference type="Proteomes" id="UP000072904"/>
    </source>
</evidence>
<evidence type="ECO:0000313" key="5">
    <source>
        <dbReference type="EMBL" id="VTZ81016.1"/>
    </source>
</evidence>
<dbReference type="Gene3D" id="3.40.1000.10">
    <property type="entry name" value="Mog1/PsbP, alpha/beta/alpha sandwich"/>
    <property type="match status" value="1"/>
</dbReference>
<dbReference type="SUPFAM" id="SSF55724">
    <property type="entry name" value="Mog1p/PsbP-like"/>
    <property type="match status" value="1"/>
</dbReference>
<dbReference type="Proteomes" id="UP000072874">
    <property type="component" value="Chromosome 13"/>
</dbReference>
<keyword evidence="3" id="KW-0653">Protein transport</keyword>
<organism evidence="4 7">
    <name type="scientific">Plasmodium yoelii</name>
    <dbReference type="NCBI Taxonomy" id="5861"/>
    <lineage>
        <taxon>Eukaryota</taxon>
        <taxon>Sar</taxon>
        <taxon>Alveolata</taxon>
        <taxon>Apicomplexa</taxon>
        <taxon>Aconoidasida</taxon>
        <taxon>Haemosporida</taxon>
        <taxon>Plasmodiidae</taxon>
        <taxon>Plasmodium</taxon>
        <taxon>Plasmodium (Vinckeia)</taxon>
    </lineage>
</organism>
<dbReference type="InterPro" id="IPR007681">
    <property type="entry name" value="Mog1"/>
</dbReference>
<keyword evidence="2" id="KW-0813">Transport</keyword>
<dbReference type="GO" id="GO:0005085">
    <property type="term" value="F:guanyl-nucleotide exchange factor activity"/>
    <property type="evidence" value="ECO:0007669"/>
    <property type="project" value="TreeGrafter"/>
</dbReference>
<name>A0A077YAB7_PLAYE</name>
<comment type="similarity">
    <text evidence="1">Belongs to the MOG1 family.</text>
</comment>
<reference evidence="5" key="4">
    <citation type="submission" date="2019-05" db="EMBL/GenBank/DDBJ databases">
        <authorList>
            <consortium name="Pathogen Informatics"/>
        </authorList>
    </citation>
    <scope>NUCLEOTIDE SEQUENCE</scope>
    <source>
        <strain evidence="5">17X</strain>
    </source>
</reference>
<dbReference type="Pfam" id="PF04603">
    <property type="entry name" value="Mog1"/>
    <property type="match status" value="1"/>
</dbReference>
<sequence length="167" mass="19796">MEKLHENYFFGKYIKMNIPDDYIDISKYRTIPDNQEVYAHKYNNNCLIIEIVCYKDIDIKEKGKYYFDDLANENTSLENKIILNNESVPHSQKNYILVVGAQKITKCNTQMHENVLLYLCIIPYKEHNADILITWNIPKDDLNINPDINIFTEMIQSFKILDFSLFV</sequence>
<dbReference type="EMBL" id="LM993667">
    <property type="protein sequence ID" value="VTZ81016.1"/>
    <property type="molecule type" value="Genomic_DNA"/>
</dbReference>
<dbReference type="VEuPathDB" id="PlasmoDB:Py17XNL_001303479"/>
<proteinExistence type="inferred from homology"/>
<reference evidence="5" key="2">
    <citation type="submission" date="2014-05" db="EMBL/GenBank/DDBJ databases">
        <authorList>
            <person name="Aslett M.A."/>
            <person name="De Silva N."/>
        </authorList>
    </citation>
    <scope>NUCLEOTIDE SEQUENCE</scope>
    <source>
        <strain evidence="5">17X</strain>
    </source>
</reference>
<dbReference type="GO" id="GO:0031267">
    <property type="term" value="F:small GTPase binding"/>
    <property type="evidence" value="ECO:0007669"/>
    <property type="project" value="TreeGrafter"/>
</dbReference>
<dbReference type="PANTHER" id="PTHR15837:SF0">
    <property type="entry name" value="RAN GUANINE NUCLEOTIDE RELEASE FACTOR"/>
    <property type="match status" value="1"/>
</dbReference>
<evidence type="ECO:0000256" key="3">
    <source>
        <dbReference type="ARBA" id="ARBA00022927"/>
    </source>
</evidence>
<evidence type="ECO:0000256" key="2">
    <source>
        <dbReference type="ARBA" id="ARBA00022448"/>
    </source>
</evidence>
<evidence type="ECO:0000313" key="4">
    <source>
        <dbReference type="EMBL" id="CDU20258.1"/>
    </source>
</evidence>
<dbReference type="GeneID" id="3829618"/>
<dbReference type="VEuPathDB" id="PlasmoDB:PYYM_1361200"/>
<reference evidence="6 7" key="1">
    <citation type="journal article" date="2014" name="BMC Biol.">
        <title>A comprehensive evaluation of rodent malaria parasite genomes and gene expression.</title>
        <authorList>
            <person name="Otto T.D."/>
            <person name="Bohme U."/>
            <person name="Jackson A.P."/>
            <person name="Hunt M."/>
            <person name="Franke-Fayard B."/>
            <person name="Hoeijmakers W.A."/>
            <person name="Religa A.A."/>
            <person name="Robertson L."/>
            <person name="Sanders M."/>
            <person name="Ogun S.A."/>
            <person name="Cunningham D."/>
            <person name="Erhart A."/>
            <person name="Billker O."/>
            <person name="Khan S.M."/>
            <person name="Stunnenberg H.G."/>
            <person name="Langhorne J."/>
            <person name="Holder A.A."/>
            <person name="Waters A.P."/>
            <person name="Newbold C.I."/>
            <person name="Pain A."/>
            <person name="Berriman M."/>
            <person name="Janse C.J."/>
        </authorList>
    </citation>
    <scope>NUCLEOTIDE SEQUENCE [LARGE SCALE GENOMIC DNA]</scope>
    <source>
        <strain evidence="5 6">17X</strain>
        <strain evidence="4 7">YM</strain>
    </source>
</reference>
<reference evidence="4" key="3">
    <citation type="submission" date="2014-05" db="EMBL/GenBank/DDBJ databases">
        <authorList>
            <person name="Aslett A.Martin."/>
            <person name="De Silva Nishadi"/>
        </authorList>
    </citation>
    <scope>NUCLEOTIDE SEQUENCE</scope>
    <source>
        <strain evidence="4">YM</strain>
    </source>
</reference>
<protein>
    <submittedName>
        <fullName evidence="4">Nuclear import protein MOG1, putative</fullName>
    </submittedName>
</protein>
<evidence type="ECO:0000313" key="6">
    <source>
        <dbReference type="Proteomes" id="UP000072874"/>
    </source>
</evidence>
<dbReference type="Proteomes" id="UP000072904">
    <property type="component" value="Chromosome 13"/>
</dbReference>
<dbReference type="AlphaFoldDB" id="A0A077YAB7"/>
<dbReference type="InterPro" id="IPR016123">
    <property type="entry name" value="Mog1/PsbP_a/b/a-sand"/>
</dbReference>
<dbReference type="GO" id="GO:0005634">
    <property type="term" value="C:nucleus"/>
    <property type="evidence" value="ECO:0007669"/>
    <property type="project" value="TreeGrafter"/>
</dbReference>
<dbReference type="GO" id="GO:0006606">
    <property type="term" value="P:protein import into nucleus"/>
    <property type="evidence" value="ECO:0007669"/>
    <property type="project" value="TreeGrafter"/>
</dbReference>
<evidence type="ECO:0000256" key="1">
    <source>
        <dbReference type="ARBA" id="ARBA00010307"/>
    </source>
</evidence>
<dbReference type="VEuPathDB" id="PlasmoDB:PY02511"/>
<accession>A0A077YAB7</accession>